<sequence length="791" mass="86166">MKKKLGITVLITALIIPSMTWASEESTAPTKVPATEVQEHPETVTPTNSVTTDPTETATVEDNSLAKEKSTVVTPTSPATEAETGVPTEVPVTEKQEHHETVAPTETPTNNKNENTAAEEVETVSVAPTPTVEEPTTAIEKMQKPLQPAVESTTENQPKITPATTSEDPVVEIPDFDLRCMILLSLGFEDFDMPITQSMMESLTDLQTSAYDTTGLEYAVNLRHLKFTTFLWGENIDDNMARILHLNTLESLEFNNFPENYSLAPLTHLRELTVDDVTFLSNLNFLAENKTLEKLNLGGGGSPEDKTHLEDISALRKLTSLTSLSLYQGNLDPLDLSPILALSNLETLKLNRQDLQDVSFLAPLSHLKHLDLTNNAMTQTDSIRALPSLQSVNLTNNHLQKADITDIDVTWDGNFIPGKPNQYKASLPTETTELASIGDSTTLPVTWTYNDVPVEVEWGRLKNSPFSEYPYHVTISPAILTSKNVKITSIPVTATADGLTTVTSELVPGYKVQTKVRVLGLPKPPRLMLVSSMQDTLHGTTSPNYRVKVVIEGETYQAVADEKGVFAVKIGLHLAGSSYAVTAISTTGIESTPVHATILDGAIKPPQINPVTVGIQEISGRISNGPARIRILVDGVVQREITTTAGGYFSVPSRNILDSSGKSRGPLKAFYTVRVDYGPDTPKNLITECVVVSNERPTTLYLTQANADYITGQTLPGSQTLRLTVNGIMQRVITPRSTSPGQIMSDGYFKIYSRFNLDSDGQLSRLKTGDTITVDSGIQLYGASHVEIKVQ</sequence>
<dbReference type="PANTHER" id="PTHR45752:SF187">
    <property type="entry name" value="LEUCINE-RICH REPEAT AND IQ DOMAIN-CONTAINING PROTEIN 4"/>
    <property type="match status" value="1"/>
</dbReference>
<organism evidence="3 4">
    <name type="scientific">Listeria rustica</name>
    <dbReference type="NCBI Taxonomy" id="2713503"/>
    <lineage>
        <taxon>Bacteria</taxon>
        <taxon>Bacillati</taxon>
        <taxon>Bacillota</taxon>
        <taxon>Bacilli</taxon>
        <taxon>Bacillales</taxon>
        <taxon>Listeriaceae</taxon>
        <taxon>Listeria</taxon>
    </lineage>
</organism>
<name>A0A7W1T4N7_9LIST</name>
<feature type="signal peptide" evidence="2">
    <location>
        <begin position="1"/>
        <end position="22"/>
    </location>
</feature>
<evidence type="ECO:0008006" key="5">
    <source>
        <dbReference type="Google" id="ProtNLM"/>
    </source>
</evidence>
<reference evidence="3 4" key="2">
    <citation type="submission" date="2020-08" db="EMBL/GenBank/DDBJ databases">
        <title>Listeria ohnekaius sp. nov. and Listeria portnoyii sp. nov. isolated from non-agricultural and natural environments.</title>
        <authorList>
            <person name="Weller D."/>
            <person name="Belias A.M."/>
            <person name="Liao J."/>
            <person name="Guo S."/>
            <person name="Orsi R.H."/>
            <person name="Wiedmann M."/>
        </authorList>
    </citation>
    <scope>NUCLEOTIDE SEQUENCE [LARGE SCALE GENOMIC DNA]</scope>
    <source>
        <strain evidence="3 4">FSL W9-0585</strain>
    </source>
</reference>
<feature type="compositionally biased region" description="Polar residues" evidence="1">
    <location>
        <begin position="150"/>
        <end position="167"/>
    </location>
</feature>
<dbReference type="Proteomes" id="UP000548787">
    <property type="component" value="Unassembled WGS sequence"/>
</dbReference>
<dbReference type="Gene3D" id="3.80.10.10">
    <property type="entry name" value="Ribonuclease Inhibitor"/>
    <property type="match status" value="1"/>
</dbReference>
<evidence type="ECO:0000256" key="1">
    <source>
        <dbReference type="SAM" id="MobiDB-lite"/>
    </source>
</evidence>
<protein>
    <recommendedName>
        <fullName evidence="5">Leucine-rich repeat domain-containing protein</fullName>
    </recommendedName>
</protein>
<evidence type="ECO:0000256" key="2">
    <source>
        <dbReference type="SAM" id="SignalP"/>
    </source>
</evidence>
<dbReference type="AlphaFoldDB" id="A0A7W1T4N7"/>
<accession>A0A7W1T4N7</accession>
<evidence type="ECO:0000313" key="4">
    <source>
        <dbReference type="Proteomes" id="UP000548787"/>
    </source>
</evidence>
<keyword evidence="2" id="KW-0732">Signal</keyword>
<dbReference type="RefSeq" id="WP_181675682.1">
    <property type="nucleotide sequence ID" value="NZ_JABJVM010000003.1"/>
</dbReference>
<feature type="compositionally biased region" description="Polar residues" evidence="1">
    <location>
        <begin position="44"/>
        <end position="62"/>
    </location>
</feature>
<gene>
    <name evidence="3" type="ORF">HPK16_03760</name>
</gene>
<feature type="chain" id="PRO_5030914510" description="Leucine-rich repeat domain-containing protein" evidence="2">
    <location>
        <begin position="23"/>
        <end position="791"/>
    </location>
</feature>
<dbReference type="InterPro" id="IPR032675">
    <property type="entry name" value="LRR_dom_sf"/>
</dbReference>
<dbReference type="InterPro" id="IPR050715">
    <property type="entry name" value="LRR-SigEffector_domain"/>
</dbReference>
<feature type="compositionally biased region" description="Low complexity" evidence="1">
    <location>
        <begin position="103"/>
        <end position="116"/>
    </location>
</feature>
<feature type="region of interest" description="Disordered" evidence="1">
    <location>
        <begin position="23"/>
        <end position="122"/>
    </location>
</feature>
<dbReference type="EMBL" id="JABJVM010000003">
    <property type="protein sequence ID" value="MBA3925451.1"/>
    <property type="molecule type" value="Genomic_DNA"/>
</dbReference>
<keyword evidence="4" id="KW-1185">Reference proteome</keyword>
<feature type="compositionally biased region" description="Basic and acidic residues" evidence="1">
    <location>
        <begin position="92"/>
        <end position="101"/>
    </location>
</feature>
<feature type="region of interest" description="Disordered" evidence="1">
    <location>
        <begin position="145"/>
        <end position="167"/>
    </location>
</feature>
<comment type="caution">
    <text evidence="3">The sequence shown here is derived from an EMBL/GenBank/DDBJ whole genome shotgun (WGS) entry which is preliminary data.</text>
</comment>
<proteinExistence type="predicted"/>
<dbReference type="SUPFAM" id="SSF52058">
    <property type="entry name" value="L domain-like"/>
    <property type="match status" value="1"/>
</dbReference>
<evidence type="ECO:0000313" key="3">
    <source>
        <dbReference type="EMBL" id="MBA3925451.1"/>
    </source>
</evidence>
<dbReference type="PANTHER" id="PTHR45752">
    <property type="entry name" value="LEUCINE-RICH REPEAT-CONTAINING"/>
    <property type="match status" value="1"/>
</dbReference>
<reference evidence="3 4" key="1">
    <citation type="submission" date="2020-05" db="EMBL/GenBank/DDBJ databases">
        <authorList>
            <person name="Carlin C.R."/>
        </authorList>
    </citation>
    <scope>NUCLEOTIDE SEQUENCE [LARGE SCALE GENOMIC DNA]</scope>
    <source>
        <strain evidence="3 4">FSL W9-0585</strain>
    </source>
</reference>